<dbReference type="EC" id="6.1.1.-" evidence="5"/>
<dbReference type="KEGG" id="ddd:Dda3937_01671"/>
<dbReference type="Proteomes" id="UP000006859">
    <property type="component" value="Chromosome"/>
</dbReference>
<comment type="similarity">
    <text evidence="1">Belongs to the bacterial solute-binding protein 3 family.</text>
</comment>
<dbReference type="HOGENOM" id="CLU_019602_18_0_6"/>
<keyword evidence="2 3" id="KW-0732">Signal</keyword>
<evidence type="ECO:0000256" key="1">
    <source>
        <dbReference type="ARBA" id="ARBA00010333"/>
    </source>
</evidence>
<feature type="chain" id="PRO_5003140363" evidence="3">
    <location>
        <begin position="38"/>
        <end position="294"/>
    </location>
</feature>
<dbReference type="Gene3D" id="3.40.190.10">
    <property type="entry name" value="Periplasmic binding protein-like II"/>
    <property type="match status" value="2"/>
</dbReference>
<evidence type="ECO:0000313" key="6">
    <source>
        <dbReference type="Proteomes" id="UP000006859"/>
    </source>
</evidence>
<gene>
    <name evidence="5" type="ordered locus">Dda3937_01671</name>
</gene>
<accession>E0SM96</accession>
<evidence type="ECO:0000313" key="5">
    <source>
        <dbReference type="EMBL" id="ADM99431.1"/>
    </source>
</evidence>
<proteinExistence type="inferred from homology"/>
<dbReference type="eggNOG" id="COG0834">
    <property type="taxonomic scope" value="Bacteria"/>
</dbReference>
<evidence type="ECO:0000256" key="2">
    <source>
        <dbReference type="ARBA" id="ARBA00022729"/>
    </source>
</evidence>
<feature type="signal peptide" evidence="3">
    <location>
        <begin position="1"/>
        <end position="37"/>
    </location>
</feature>
<dbReference type="PANTHER" id="PTHR35936">
    <property type="entry name" value="MEMBRANE-BOUND LYTIC MUREIN TRANSGLYCOSYLASE F"/>
    <property type="match status" value="1"/>
</dbReference>
<protein>
    <submittedName>
        <fullName evidence="5">ABC transporter, periplasmic binding-protein</fullName>
        <ecNumber evidence="5">6.1.1.-</ecNumber>
    </submittedName>
</protein>
<dbReference type="CDD" id="cd13699">
    <property type="entry name" value="PBP2_OccT_like"/>
    <property type="match status" value="1"/>
</dbReference>
<dbReference type="InterPro" id="IPR001638">
    <property type="entry name" value="Solute-binding_3/MltF_N"/>
</dbReference>
<organism evidence="5 6">
    <name type="scientific">Dickeya dadantii (strain 3937)</name>
    <name type="common">Erwinia chrysanthemi (strain 3937)</name>
    <dbReference type="NCBI Taxonomy" id="198628"/>
    <lineage>
        <taxon>Bacteria</taxon>
        <taxon>Pseudomonadati</taxon>
        <taxon>Pseudomonadota</taxon>
        <taxon>Gammaproteobacteria</taxon>
        <taxon>Enterobacterales</taxon>
        <taxon>Pectobacteriaceae</taxon>
        <taxon>Dickeya</taxon>
    </lineage>
</organism>
<keyword evidence="5" id="KW-0436">Ligase</keyword>
<sequence length="294" mass="31544">MTVKHQGEGMKKNTLFRSMMAVCVVSAAAAFCAGAQAKEWKSVTIATEGSYEPWNLTLPGGKLGGFEPELMTILCQRMNIQCKLVVQNWDGMIAGLQAGKFDVMMDAIVITPERKQVVDFSLPYASTPASFITVKGKLALPVEADKAMIKLANDPAQIKPAVAGLRGALQGKTIGIASGTVYTPFIDSYFRDVATVREYTASADAILDLQAGRIDAVFDDVTFANSILSKPENNNLTLGGPQLTGPIWGEGEALGFRKSDPELKAKFDAAIKTALADGTVKTLSEKWFKTDVTP</sequence>
<feature type="domain" description="Solute-binding protein family 3/N-terminal" evidence="4">
    <location>
        <begin position="42"/>
        <end position="291"/>
    </location>
</feature>
<dbReference type="SUPFAM" id="SSF53850">
    <property type="entry name" value="Periplasmic binding protein-like II"/>
    <property type="match status" value="1"/>
</dbReference>
<dbReference type="GO" id="GO:0016874">
    <property type="term" value="F:ligase activity"/>
    <property type="evidence" value="ECO:0007669"/>
    <property type="project" value="UniProtKB-KW"/>
</dbReference>
<dbReference type="STRING" id="198628.Dda3937_01671"/>
<dbReference type="EMBL" id="CP002038">
    <property type="protein sequence ID" value="ADM99431.1"/>
    <property type="molecule type" value="Genomic_DNA"/>
</dbReference>
<keyword evidence="6" id="KW-1185">Reference proteome</keyword>
<evidence type="ECO:0000256" key="3">
    <source>
        <dbReference type="SAM" id="SignalP"/>
    </source>
</evidence>
<dbReference type="SMART" id="SM00062">
    <property type="entry name" value="PBPb"/>
    <property type="match status" value="1"/>
</dbReference>
<name>E0SM96_DICD3</name>
<dbReference type="PANTHER" id="PTHR35936:SF17">
    <property type="entry name" value="ARGININE-BINDING EXTRACELLULAR PROTEIN ARTP"/>
    <property type="match status" value="1"/>
</dbReference>
<dbReference type="Pfam" id="PF00497">
    <property type="entry name" value="SBP_bac_3"/>
    <property type="match status" value="1"/>
</dbReference>
<evidence type="ECO:0000259" key="4">
    <source>
        <dbReference type="SMART" id="SM00062"/>
    </source>
</evidence>
<reference evidence="5 6" key="1">
    <citation type="journal article" date="2011" name="J. Bacteriol.">
        <title>Genome sequence of the plant-pathogenic bacterium Dickeya dadantii 3937.</title>
        <authorList>
            <person name="Glasner J.D."/>
            <person name="Yang C.H."/>
            <person name="Reverchon S."/>
            <person name="Hugouvieux-Cotte-Pattat N."/>
            <person name="Condemine G."/>
            <person name="Bohin J.P."/>
            <person name="Van Gijsegem F."/>
            <person name="Yang S."/>
            <person name="Franza T."/>
            <person name="Expert D."/>
            <person name="Plunkett G. III"/>
            <person name="San Francisco M.J."/>
            <person name="Charkowski A.O."/>
            <person name="Py B."/>
            <person name="Bell K."/>
            <person name="Rauscher L."/>
            <person name="Rodriguez-Palenzuela P."/>
            <person name="Toussaint A."/>
            <person name="Holeva M.C."/>
            <person name="He S.Y."/>
            <person name="Douet V."/>
            <person name="Boccara M."/>
            <person name="Blanco C."/>
            <person name="Toth I."/>
            <person name="Anderson B.D."/>
            <person name="Biehl B.S."/>
            <person name="Mau B."/>
            <person name="Flynn S.M."/>
            <person name="Barras F."/>
            <person name="Lindeberg M."/>
            <person name="Birch P.R."/>
            <person name="Tsuyumu S."/>
            <person name="Shi X."/>
            <person name="Hibbing M."/>
            <person name="Yap M.N."/>
            <person name="Carpentier M."/>
            <person name="Dassa E."/>
            <person name="Umehara M."/>
            <person name="Kim J.F."/>
            <person name="Rusch M."/>
            <person name="Soni P."/>
            <person name="Mayhew G.F."/>
            <person name="Fouts D.E."/>
            <person name="Gill S.R."/>
            <person name="Blattner F.R."/>
            <person name="Keen N.T."/>
            <person name="Perna N.T."/>
        </authorList>
    </citation>
    <scope>NUCLEOTIDE SEQUENCE [LARGE SCALE GENOMIC DNA]</scope>
    <source>
        <strain evidence="5 6">3937</strain>
    </source>
</reference>
<dbReference type="AlphaFoldDB" id="E0SM96"/>